<evidence type="ECO:0000313" key="3">
    <source>
        <dbReference type="Proteomes" id="UP001314205"/>
    </source>
</evidence>
<keyword evidence="3" id="KW-1185">Reference proteome</keyword>
<comment type="caution">
    <text evidence="2">The sequence shown here is derived from an EMBL/GenBank/DDBJ whole genome shotgun (WGS) entry which is preliminary data.</text>
</comment>
<name>A0AAV1KTG5_9NEOP</name>
<evidence type="ECO:0000259" key="1">
    <source>
        <dbReference type="PROSITE" id="PS50879"/>
    </source>
</evidence>
<dbReference type="GO" id="GO:0003676">
    <property type="term" value="F:nucleic acid binding"/>
    <property type="evidence" value="ECO:0007669"/>
    <property type="project" value="InterPro"/>
</dbReference>
<dbReference type="PANTHER" id="PTHR33964:SF2">
    <property type="entry name" value="IP09356P"/>
    <property type="match status" value="1"/>
</dbReference>
<accession>A0AAV1KTG5</accession>
<gene>
    <name evidence="2" type="ORF">PARMNEM_LOCUS6516</name>
</gene>
<feature type="domain" description="RNase H type-1" evidence="1">
    <location>
        <begin position="1"/>
        <end position="40"/>
    </location>
</feature>
<dbReference type="AlphaFoldDB" id="A0AAV1KTG5"/>
<dbReference type="EMBL" id="CAVLGL010000079">
    <property type="protein sequence ID" value="CAK1585432.1"/>
    <property type="molecule type" value="Genomic_DNA"/>
</dbReference>
<proteinExistence type="predicted"/>
<evidence type="ECO:0000313" key="2">
    <source>
        <dbReference type="EMBL" id="CAK1585432.1"/>
    </source>
</evidence>
<reference evidence="2 3" key="1">
    <citation type="submission" date="2023-11" db="EMBL/GenBank/DDBJ databases">
        <authorList>
            <person name="Hedman E."/>
            <person name="Englund M."/>
            <person name="Stromberg M."/>
            <person name="Nyberg Akerstrom W."/>
            <person name="Nylinder S."/>
            <person name="Jareborg N."/>
            <person name="Kallberg Y."/>
            <person name="Kronander E."/>
        </authorList>
    </citation>
    <scope>NUCLEOTIDE SEQUENCE [LARGE SCALE GENOMIC DNA]</scope>
</reference>
<dbReference type="Proteomes" id="UP001314205">
    <property type="component" value="Unassembled WGS sequence"/>
</dbReference>
<organism evidence="2 3">
    <name type="scientific">Parnassius mnemosyne</name>
    <name type="common">clouded apollo</name>
    <dbReference type="NCBI Taxonomy" id="213953"/>
    <lineage>
        <taxon>Eukaryota</taxon>
        <taxon>Metazoa</taxon>
        <taxon>Ecdysozoa</taxon>
        <taxon>Arthropoda</taxon>
        <taxon>Hexapoda</taxon>
        <taxon>Insecta</taxon>
        <taxon>Pterygota</taxon>
        <taxon>Neoptera</taxon>
        <taxon>Endopterygota</taxon>
        <taxon>Lepidoptera</taxon>
        <taxon>Glossata</taxon>
        <taxon>Ditrysia</taxon>
        <taxon>Papilionoidea</taxon>
        <taxon>Papilionidae</taxon>
        <taxon>Parnassiinae</taxon>
        <taxon>Parnassini</taxon>
        <taxon>Parnassius</taxon>
        <taxon>Driopa</taxon>
    </lineage>
</organism>
<dbReference type="InterPro" id="IPR002156">
    <property type="entry name" value="RNaseH_domain"/>
</dbReference>
<dbReference type="GO" id="GO:0004523">
    <property type="term" value="F:RNA-DNA hybrid ribonuclease activity"/>
    <property type="evidence" value="ECO:0007669"/>
    <property type="project" value="InterPro"/>
</dbReference>
<dbReference type="PROSITE" id="PS50879">
    <property type="entry name" value="RNASE_H_1"/>
    <property type="match status" value="1"/>
</dbReference>
<sequence>MNSIDSLAKKNVTVVLQWIPVHIGLVGNEVVNRLAKEASSDGILRRCLPFIADFLYKVKERCVSLWKEYFNERSLTKAIWYKTLQPNLSRSSWVDKANMGRTDIITALSLRSGHIPMNSFAFLMGKVESPNCKECGQIENVVHIFVECVRIEAERCSPTTDSFFLIKGGGGAQLGEDSCDTSELKICVEAIPRTPVGLPRNKAELDAHCRAYQTGMTCMDAWMKRCLPTDGQKFIQQQIGGARALMRFLCSNETALRKEFLKESTCWAVVSPDWSRCVDELHVAVRDVAERSQQLAYFSRNSELCCARDEFMTCVTYVGRSCSNSGGTLLRRMAWVLAQDVAACSQQPRAYCSAPSLPFTTPLLATITGVILYPARL</sequence>
<dbReference type="PANTHER" id="PTHR33964">
    <property type="entry name" value="RE45066P-RELATED"/>
    <property type="match status" value="1"/>
</dbReference>
<protein>
    <recommendedName>
        <fullName evidence="1">RNase H type-1 domain-containing protein</fullName>
    </recommendedName>
</protein>